<reference evidence="1" key="1">
    <citation type="submission" date="2010-07" db="EMBL/GenBank/DDBJ databases">
        <authorList>
            <consortium name="CONSOLIDER consortium CSD2007-00005"/>
            <person name="Guazzaroni M.-E."/>
            <person name="Richter M."/>
            <person name="Garcia-Salamanca A."/>
            <person name="Yarza P."/>
            <person name="Ferrer M."/>
        </authorList>
    </citation>
    <scope>NUCLEOTIDE SEQUENCE</scope>
</reference>
<accession>D9PLU3</accession>
<sequence>MSAFDNANFYLNSIAPATTSLYTKLIQVTALNGLQNTYVSTHIKYQLDGNIVLYNSDIIGKASYWSAT</sequence>
<protein>
    <submittedName>
        <fullName evidence="1">Uncharacterized protein</fullName>
    </submittedName>
</protein>
<gene>
    <name evidence="1" type="ORF">LDC_2519</name>
</gene>
<comment type="caution">
    <text evidence="1">The sequence shown here is derived from an EMBL/GenBank/DDBJ whole genome shotgun (WGS) entry which is preliminary data.</text>
</comment>
<dbReference type="AlphaFoldDB" id="D9PLU3"/>
<dbReference type="EMBL" id="ADZX01000767">
    <property type="protein sequence ID" value="EFK95465.1"/>
    <property type="molecule type" value="Genomic_DNA"/>
</dbReference>
<proteinExistence type="predicted"/>
<organism evidence="1">
    <name type="scientific">sediment metagenome</name>
    <dbReference type="NCBI Taxonomy" id="749907"/>
    <lineage>
        <taxon>unclassified sequences</taxon>
        <taxon>metagenomes</taxon>
        <taxon>ecological metagenomes</taxon>
    </lineage>
</organism>
<reference evidence="1" key="2">
    <citation type="journal article" date="2011" name="Microb. Ecol.">
        <title>Taxonomic and Functional Metagenomic Profiling of the Microbial Community in the Anoxic Sediment of a Sub-saline Shallow Lake (Laguna de Carrizo, Central Spain).</title>
        <authorList>
            <person name="Ferrer M."/>
            <person name="Guazzaroni M.E."/>
            <person name="Richter M."/>
            <person name="Garcia-Salamanca A."/>
            <person name="Yarza P."/>
            <person name="Suarez-Suarez A."/>
            <person name="Solano J."/>
            <person name="Alcaide M."/>
            <person name="van Dillewijn P."/>
            <person name="Molina-Henares M.A."/>
            <person name="Lopez-Cortes N."/>
            <person name="Al-Ramahi Y."/>
            <person name="Guerrero C."/>
            <person name="Acosta A."/>
            <person name="de Eugenio L.I."/>
            <person name="Martinez V."/>
            <person name="Marques S."/>
            <person name="Rojo F."/>
            <person name="Santero E."/>
            <person name="Genilloud O."/>
            <person name="Perez-Perez J."/>
            <person name="Rossello-Mora R."/>
            <person name="Ramos J.L."/>
        </authorList>
    </citation>
    <scope>NUCLEOTIDE SEQUENCE</scope>
</reference>
<name>D9PLU3_9ZZZZ</name>
<evidence type="ECO:0000313" key="1">
    <source>
        <dbReference type="EMBL" id="EFK95465.1"/>
    </source>
</evidence>